<protein>
    <submittedName>
        <fullName evidence="1">Uncharacterized protein</fullName>
    </submittedName>
</protein>
<evidence type="ECO:0000313" key="2">
    <source>
        <dbReference type="Proteomes" id="UP000269945"/>
    </source>
</evidence>
<organism evidence="1 2">
    <name type="scientific">Gulo gulo</name>
    <name type="common">Wolverine</name>
    <name type="synonym">Gluton</name>
    <dbReference type="NCBI Taxonomy" id="48420"/>
    <lineage>
        <taxon>Eukaryota</taxon>
        <taxon>Metazoa</taxon>
        <taxon>Chordata</taxon>
        <taxon>Craniata</taxon>
        <taxon>Vertebrata</taxon>
        <taxon>Euteleostomi</taxon>
        <taxon>Mammalia</taxon>
        <taxon>Eutheria</taxon>
        <taxon>Laurasiatheria</taxon>
        <taxon>Carnivora</taxon>
        <taxon>Caniformia</taxon>
        <taxon>Musteloidea</taxon>
        <taxon>Mustelidae</taxon>
        <taxon>Guloninae</taxon>
        <taxon>Gulo</taxon>
    </lineage>
</organism>
<keyword evidence="2" id="KW-1185">Reference proteome</keyword>
<dbReference type="EMBL" id="CYRY02020323">
    <property type="protein sequence ID" value="VCW97016.1"/>
    <property type="molecule type" value="Genomic_DNA"/>
</dbReference>
<comment type="caution">
    <text evidence="1">The sequence shown here is derived from an EMBL/GenBank/DDBJ whole genome shotgun (WGS) entry which is preliminary data.</text>
</comment>
<gene>
    <name evidence="1" type="ORF">BN2614_LOCUS3</name>
</gene>
<reference evidence="1 2" key="1">
    <citation type="submission" date="2018-10" db="EMBL/GenBank/DDBJ databases">
        <authorList>
            <person name="Ekblom R."/>
            <person name="Jareborg N."/>
        </authorList>
    </citation>
    <scope>NUCLEOTIDE SEQUENCE [LARGE SCALE GENOMIC DNA]</scope>
    <source>
        <tissue evidence="1">Muscle</tissue>
    </source>
</reference>
<name>A0A9X9LV15_GULGU</name>
<evidence type="ECO:0000313" key="1">
    <source>
        <dbReference type="EMBL" id="VCW97016.1"/>
    </source>
</evidence>
<proteinExistence type="predicted"/>
<sequence>MEDRRADVLLLVGVTWWWPQWERQTRAQKKGTSSSGGLDNRSHTGEKIVCFSNCEDNLMVLVMKAK</sequence>
<accession>A0A9X9LV15</accession>
<dbReference type="Proteomes" id="UP000269945">
    <property type="component" value="Unassembled WGS sequence"/>
</dbReference>
<dbReference type="AlphaFoldDB" id="A0A9X9LV15"/>